<comment type="caution">
    <text evidence="1">The sequence shown here is derived from an EMBL/GenBank/DDBJ whole genome shotgun (WGS) entry which is preliminary data.</text>
</comment>
<proteinExistence type="predicted"/>
<organism evidence="1 2">
    <name type="scientific">Neoaquamicrobium microcysteis</name>
    <dbReference type="NCBI Taxonomy" id="2682781"/>
    <lineage>
        <taxon>Bacteria</taxon>
        <taxon>Pseudomonadati</taxon>
        <taxon>Pseudomonadota</taxon>
        <taxon>Alphaproteobacteria</taxon>
        <taxon>Hyphomicrobiales</taxon>
        <taxon>Phyllobacteriaceae</taxon>
        <taxon>Neoaquamicrobium</taxon>
    </lineage>
</organism>
<dbReference type="OrthoDB" id="100177at2"/>
<name>A0A5D4GQJ6_9HYPH</name>
<dbReference type="RefSeq" id="WP_148916338.1">
    <property type="nucleotide sequence ID" value="NZ_VSZS01000067.1"/>
</dbReference>
<reference evidence="1 2" key="2">
    <citation type="submission" date="2019-09" db="EMBL/GenBank/DDBJ databases">
        <title>Mesorhizobium sp. MaA-C15 isolated from Microcystis aeruginosa.</title>
        <authorList>
            <person name="Jeong S.E."/>
            <person name="Jin H.M."/>
            <person name="Jeon C.O."/>
        </authorList>
    </citation>
    <scope>NUCLEOTIDE SEQUENCE [LARGE SCALE GENOMIC DNA]</scope>
    <source>
        <strain evidence="1 2">MaA-C15</strain>
    </source>
</reference>
<sequence>MPPADQVREALDRIVASEVFARSERARDLLRYIVCQDLSGHADRLKGFSIGIDVFGKDERFDPATDTVVRVQAGRLRDLLEHYYAGEGAGDALRIAIPRGSYVPEYHTMDTDPAAHGSMVDDPAAAAHIGETAGKPAASMRPARPLGMIAAGLVLAVLLSSAMFYRSLSPSSPALGESIQAGSTTPFAALEATGSVSQVMLPSVFIRIEEGNAEVERVAAALRRGLVAFDTVNFIARASGGQMDGPRRRTDFLFVVEQAGGEVHLELQNMASGKVLLARNLATEGSDQAELDDDIADLLTSVAPVSGVIYADLAESGAETVLIRCLALNEMFYRNQNAAAHRAAYECLEELAETEMKSPLVYAELASLHIQAIVNRYRYPAQPSAREALEYARVAVQMAPNSPYAHRSMGYVLSRTASPAESLRWTRKAYELNLFDLGMAAAYGYARIFAGDYDQGTPILQRAVAAASSHPTWWDYGLFLGHFMRGDLDAASNAVSALGSSSRAHYIAARLVTAHELGQTEEATRLLADLQNGRSLLAADPETFFRNGNYPEDLSARFVAALRSAGLMGAS</sequence>
<dbReference type="Gene3D" id="1.25.40.10">
    <property type="entry name" value="Tetratricopeptide repeat domain"/>
    <property type="match status" value="1"/>
</dbReference>
<evidence type="ECO:0000313" key="1">
    <source>
        <dbReference type="EMBL" id="TYR29979.1"/>
    </source>
</evidence>
<dbReference type="EMBL" id="VSZS01000067">
    <property type="protein sequence ID" value="TYR29979.1"/>
    <property type="molecule type" value="Genomic_DNA"/>
</dbReference>
<reference evidence="1 2" key="1">
    <citation type="submission" date="2019-08" db="EMBL/GenBank/DDBJ databases">
        <authorList>
            <person name="Seo Y.L."/>
        </authorList>
    </citation>
    <scope>NUCLEOTIDE SEQUENCE [LARGE SCALE GENOMIC DNA]</scope>
    <source>
        <strain evidence="1 2">MaA-C15</strain>
    </source>
</reference>
<dbReference type="AlphaFoldDB" id="A0A5D4GQJ6"/>
<gene>
    <name evidence="1" type="ORF">FY036_18945</name>
</gene>
<accession>A0A5D4GQJ6</accession>
<protein>
    <submittedName>
        <fullName evidence="1">Uncharacterized protein</fullName>
    </submittedName>
</protein>
<keyword evidence="2" id="KW-1185">Reference proteome</keyword>
<dbReference type="SUPFAM" id="SSF48452">
    <property type="entry name" value="TPR-like"/>
    <property type="match status" value="1"/>
</dbReference>
<evidence type="ECO:0000313" key="2">
    <source>
        <dbReference type="Proteomes" id="UP000323258"/>
    </source>
</evidence>
<dbReference type="Proteomes" id="UP000323258">
    <property type="component" value="Unassembled WGS sequence"/>
</dbReference>
<dbReference type="InterPro" id="IPR011990">
    <property type="entry name" value="TPR-like_helical_dom_sf"/>
</dbReference>